<sequence length="98" mass="11429">MEDYPRILINRFLGLYDKNLDYIKEIHKISDENEIQSIGDLEKILRALISDEKIGLQFETALTTSRDKLMIYLLKNAGIIFAFTSDEFDALERQGRDD</sequence>
<dbReference type="AlphaFoldDB" id="A0A0F9JJ02"/>
<evidence type="ECO:0000313" key="1">
    <source>
        <dbReference type="EMBL" id="KKM69573.1"/>
    </source>
</evidence>
<protein>
    <submittedName>
        <fullName evidence="1">Uncharacterized protein</fullName>
    </submittedName>
</protein>
<accession>A0A0F9JJ02</accession>
<gene>
    <name evidence="1" type="ORF">LCGC14_1449470</name>
</gene>
<proteinExistence type="predicted"/>
<comment type="caution">
    <text evidence="1">The sequence shown here is derived from an EMBL/GenBank/DDBJ whole genome shotgun (WGS) entry which is preliminary data.</text>
</comment>
<name>A0A0F9JJ02_9ZZZZ</name>
<dbReference type="EMBL" id="LAZR01009965">
    <property type="protein sequence ID" value="KKM69573.1"/>
    <property type="molecule type" value="Genomic_DNA"/>
</dbReference>
<organism evidence="1">
    <name type="scientific">marine sediment metagenome</name>
    <dbReference type="NCBI Taxonomy" id="412755"/>
    <lineage>
        <taxon>unclassified sequences</taxon>
        <taxon>metagenomes</taxon>
        <taxon>ecological metagenomes</taxon>
    </lineage>
</organism>
<reference evidence="1" key="1">
    <citation type="journal article" date="2015" name="Nature">
        <title>Complex archaea that bridge the gap between prokaryotes and eukaryotes.</title>
        <authorList>
            <person name="Spang A."/>
            <person name="Saw J.H."/>
            <person name="Jorgensen S.L."/>
            <person name="Zaremba-Niedzwiedzka K."/>
            <person name="Martijn J."/>
            <person name="Lind A.E."/>
            <person name="van Eijk R."/>
            <person name="Schleper C."/>
            <person name="Guy L."/>
            <person name="Ettema T.J."/>
        </authorList>
    </citation>
    <scope>NUCLEOTIDE SEQUENCE</scope>
</reference>